<dbReference type="RefSeq" id="WP_006789031.1">
    <property type="nucleotide sequence ID" value="NZ_JH417560.1"/>
</dbReference>
<accession>G9YEJ5</accession>
<keyword evidence="1" id="KW-0472">Membrane</keyword>
<sequence>MEYASIAVGIVLLFIVNKFILAPIRRLAINTVIGLFMLYIINSYGSIVGLHHVDVNPLVGLVIGFFGVPGVIIVTLFYTFV</sequence>
<protein>
    <submittedName>
        <fullName evidence="2">Pro-sigmaK processing inhibitor BofA</fullName>
    </submittedName>
</protein>
<proteinExistence type="predicted"/>
<reference evidence="2 3" key="1">
    <citation type="submission" date="2011-08" db="EMBL/GenBank/DDBJ databases">
        <authorList>
            <person name="Weinstock G."/>
            <person name="Sodergren E."/>
            <person name="Clifton S."/>
            <person name="Fulton L."/>
            <person name="Fulton B."/>
            <person name="Courtney L."/>
            <person name="Fronick C."/>
            <person name="Harrison M."/>
            <person name="Strong C."/>
            <person name="Farmer C."/>
            <person name="Delahaunty K."/>
            <person name="Markovic C."/>
            <person name="Hall O."/>
            <person name="Minx P."/>
            <person name="Tomlinson C."/>
            <person name="Mitreva M."/>
            <person name="Hou S."/>
            <person name="Chen J."/>
            <person name="Wollam A."/>
            <person name="Pepin K.H."/>
            <person name="Johnson M."/>
            <person name="Bhonagiri V."/>
            <person name="Zhang X."/>
            <person name="Suruliraj S."/>
            <person name="Warren W."/>
            <person name="Chinwalla A."/>
            <person name="Mardis E.R."/>
            <person name="Wilson R.K."/>
        </authorList>
    </citation>
    <scope>NUCLEOTIDE SEQUENCE [LARGE SCALE GENOMIC DNA]</scope>
    <source>
        <strain evidence="2 3">F0357</strain>
    </source>
</reference>
<keyword evidence="1" id="KW-0812">Transmembrane</keyword>
<dbReference type="OrthoDB" id="1625353at2"/>
<name>G9YEJ5_9FIRM</name>
<keyword evidence="3" id="KW-1185">Reference proteome</keyword>
<comment type="caution">
    <text evidence="2">The sequence shown here is derived from an EMBL/GenBank/DDBJ whole genome shotgun (WGS) entry which is preliminary data.</text>
</comment>
<feature type="transmembrane region" description="Helical" evidence="1">
    <location>
        <begin position="31"/>
        <end position="52"/>
    </location>
</feature>
<feature type="transmembrane region" description="Helical" evidence="1">
    <location>
        <begin position="6"/>
        <end position="24"/>
    </location>
</feature>
<dbReference type="EMBL" id="AGCJ01000001">
    <property type="protein sequence ID" value="EHM44089.1"/>
    <property type="molecule type" value="Genomic_DNA"/>
</dbReference>
<evidence type="ECO:0000256" key="1">
    <source>
        <dbReference type="SAM" id="Phobius"/>
    </source>
</evidence>
<gene>
    <name evidence="2" type="ORF">HMPREF0080_00054</name>
</gene>
<dbReference type="Proteomes" id="UP000005481">
    <property type="component" value="Unassembled WGS sequence"/>
</dbReference>
<feature type="transmembrane region" description="Helical" evidence="1">
    <location>
        <begin position="58"/>
        <end position="80"/>
    </location>
</feature>
<keyword evidence="1" id="KW-1133">Transmembrane helix</keyword>
<dbReference type="InterPro" id="IPR010001">
    <property type="entry name" value="BofA"/>
</dbReference>
<evidence type="ECO:0000313" key="2">
    <source>
        <dbReference type="EMBL" id="EHM44089.1"/>
    </source>
</evidence>
<dbReference type="HOGENOM" id="CLU_167355_2_1_9"/>
<dbReference type="PATRIC" id="fig|861450.3.peg.54"/>
<evidence type="ECO:0000313" key="3">
    <source>
        <dbReference type="Proteomes" id="UP000005481"/>
    </source>
</evidence>
<dbReference type="STRING" id="861450.HMPREF0080_00054"/>
<organism evidence="2 3">
    <name type="scientific">Anaeroglobus geminatus F0357</name>
    <dbReference type="NCBI Taxonomy" id="861450"/>
    <lineage>
        <taxon>Bacteria</taxon>
        <taxon>Bacillati</taxon>
        <taxon>Bacillota</taxon>
        <taxon>Negativicutes</taxon>
        <taxon>Veillonellales</taxon>
        <taxon>Veillonellaceae</taxon>
        <taxon>Anaeroglobus</taxon>
    </lineage>
</organism>
<dbReference type="AlphaFoldDB" id="G9YEJ5"/>
<dbReference type="Pfam" id="PF07441">
    <property type="entry name" value="BofA"/>
    <property type="match status" value="1"/>
</dbReference>